<dbReference type="GO" id="GO:0005576">
    <property type="term" value="C:extracellular region"/>
    <property type="evidence" value="ECO:0007669"/>
    <property type="project" value="UniProtKB-SubCell"/>
</dbReference>
<name>A0A4U0RST5_9RHOB</name>
<feature type="region of interest" description="Disordered" evidence="3">
    <location>
        <begin position="253"/>
        <end position="347"/>
    </location>
</feature>
<dbReference type="SUPFAM" id="SSF51120">
    <property type="entry name" value="beta-Roll"/>
    <property type="match status" value="2"/>
</dbReference>
<feature type="compositionally biased region" description="Basic and acidic residues" evidence="3">
    <location>
        <begin position="290"/>
        <end position="336"/>
    </location>
</feature>
<dbReference type="GO" id="GO:0005509">
    <property type="term" value="F:calcium ion binding"/>
    <property type="evidence" value="ECO:0007669"/>
    <property type="project" value="InterPro"/>
</dbReference>
<proteinExistence type="predicted"/>
<dbReference type="PRINTS" id="PR00313">
    <property type="entry name" value="CABNDNGRPT"/>
</dbReference>
<accession>A0A4U0RST5</accession>
<dbReference type="InterPro" id="IPR050557">
    <property type="entry name" value="RTX_toxin/Mannuronan_C5-epim"/>
</dbReference>
<feature type="domain" description="PA14" evidence="4">
    <location>
        <begin position="346"/>
        <end position="493"/>
    </location>
</feature>
<feature type="region of interest" description="Disordered" evidence="3">
    <location>
        <begin position="496"/>
        <end position="564"/>
    </location>
</feature>
<evidence type="ECO:0000313" key="6">
    <source>
        <dbReference type="Proteomes" id="UP000309747"/>
    </source>
</evidence>
<keyword evidence="6" id="KW-1185">Reference proteome</keyword>
<comment type="subcellular location">
    <subcellularLocation>
        <location evidence="1">Secreted</location>
    </subcellularLocation>
</comment>
<dbReference type="InterPro" id="IPR001343">
    <property type="entry name" value="Hemolysn_Ca-bd"/>
</dbReference>
<dbReference type="Pfam" id="PF00353">
    <property type="entry name" value="HemolysinCabind"/>
    <property type="match status" value="3"/>
</dbReference>
<dbReference type="SUPFAM" id="SSF56988">
    <property type="entry name" value="Anthrax protective antigen"/>
    <property type="match status" value="1"/>
</dbReference>
<dbReference type="InterPro" id="IPR011658">
    <property type="entry name" value="PA14_dom"/>
</dbReference>
<dbReference type="OrthoDB" id="8883291at2"/>
<dbReference type="InterPro" id="IPR011049">
    <property type="entry name" value="Serralysin-like_metalloprot_C"/>
</dbReference>
<dbReference type="GO" id="GO:0016788">
    <property type="term" value="F:hydrolase activity, acting on ester bonds"/>
    <property type="evidence" value="ECO:0007669"/>
    <property type="project" value="UniProtKB-ARBA"/>
</dbReference>
<gene>
    <name evidence="5" type="ORF">FA743_11605</name>
</gene>
<evidence type="ECO:0000256" key="2">
    <source>
        <dbReference type="ARBA" id="ARBA00022525"/>
    </source>
</evidence>
<feature type="compositionally biased region" description="Pro residues" evidence="3">
    <location>
        <begin position="502"/>
        <end position="515"/>
    </location>
</feature>
<feature type="compositionally biased region" description="Basic and acidic residues" evidence="3">
    <location>
        <begin position="516"/>
        <end position="530"/>
    </location>
</feature>
<dbReference type="SMART" id="SM00758">
    <property type="entry name" value="PA14"/>
    <property type="match status" value="1"/>
</dbReference>
<sequence>MTLSASSNIFTIGHSLVGLELPHMMNSMGRGGVTDYQIIIGAPLRVNWQSSGADFAQGKDARKALATGTYDAVIMTEAIPLETNLKWSGTVEHALRFANLALSANPDVQTYVYETWHGFDFHKGNLRDWRAGLDSFRPKWESILDGVNAGLPADAKPMLMIPAGQAMANLYDAIAAGQIPGVTSIRQFFTDDIHLNLNGNYFVTMVHQATLYGENPDDLPERTSSPWGPYPAVNPKLADALQKVAWETVNEYDRDGVNDNGATPGPVTPPPVDPTPVDPKPAEPAPVDPKPVDPKPVDPKPVDPKPVDPKPVDPKPVDPKPVDPKPVDPKPADPKPVDPPPAEPGSEVAGWQATYWALPSGATNIRTVDFSARPTASAVLDKVQFWTEGSLWKGGPVNHFAAKFEGDLEIKKAGDYRFTIGVDDAARLYVDGKLVWERSDNGAYRSGEVTVKLGAGSHDIEFRYLEVNGTSAADIQYSGPDTSGKRMVLGKDVISHGTEPAQPVPVDPAPVTPKPVDPKPVDPKPVDPKPVDPAPVDPDPETPVRPAPPVPSDGSSLTNPSMGVGLGGVSDWSTQMPFLDVFKSARPWTGHLEGRWGGATAQQIEAVSDANGYLTKLPPGVTHVSALFLTEMPAEMTSVAGTYRITYDGQGEIRVSGGTNLRYGDGEIWFDYVPRGSNLVSIDIHRITGSDHIRNISVVHEKNIPAFESGKVFNPDWIEMIDDMRSLRFMDWQSTNNSDVASWADRAQMTDATWSTDAGVPLEVMVQLANETGTDPWFNIPHLASQDYIRKFVSYVKENLDPDLKPFFEYSNEVWNFQFDQAQWAHQQGQKLWPGQGDAWVQFYGMKAAEMARIVDQVYGPNVNDLVNKVIATHTGWQGLEKSILDAPNAVADGAPKPAPLFNDYAITGYFDGSLGREKGATVLNWIASSEAGALTEGRAQGLSGGQLTAYVQDHKYDRAIDLAVKELRDGSVTGNPDGSIAALIKTFAYHKKVADAHDLDLVMYEGGTHVVGVGQWSNNKVLANFFNALNQSDHMGGLYQELMEGWKAAGGTLFNAFVDVGRHGSYGSWGALQHLDDESERWDAILDFNRANPGWWESRDSGDFIGTGEADPVVVPPAHPVVVPPVVAPPAGAIVGNASDNILSGTGRDDKMYGFAGNDTFYGRGGADEMHGGLGNDAYFVNQVGDRTIERAGEGYDSVHASLDWTLAPNIEALVLRGAADIDGTGNALNNRIGGSGGANTLSGLAGNDDLRGHGGNDLLLGGTGNDTLSGGYGQDTLDGGPGDDVYLGGGGRDLFIFRSGKDVVQDFQIGIDTAELVGGGRLVWQDSSKGLVLKHDQGTVTFAGLDMEDVSFIF</sequence>
<dbReference type="Proteomes" id="UP000309747">
    <property type="component" value="Unassembled WGS sequence"/>
</dbReference>
<evidence type="ECO:0000313" key="5">
    <source>
        <dbReference type="EMBL" id="TJZ91424.1"/>
    </source>
</evidence>
<dbReference type="RefSeq" id="WP_136886265.1">
    <property type="nucleotide sequence ID" value="NZ_SUNI01000010.1"/>
</dbReference>
<dbReference type="EMBL" id="SUNI01000010">
    <property type="protein sequence ID" value="TJZ91424.1"/>
    <property type="molecule type" value="Genomic_DNA"/>
</dbReference>
<evidence type="ECO:0000256" key="1">
    <source>
        <dbReference type="ARBA" id="ARBA00004613"/>
    </source>
</evidence>
<reference evidence="5 6" key="1">
    <citation type="submission" date="2019-04" db="EMBL/GenBank/DDBJ databases">
        <authorList>
            <person name="Li J."/>
        </authorList>
    </citation>
    <scope>NUCLEOTIDE SEQUENCE [LARGE SCALE GENOMIC DNA]</scope>
    <source>
        <strain evidence="5 6">KCTC 42687</strain>
    </source>
</reference>
<feature type="compositionally biased region" description="Pro residues" evidence="3">
    <location>
        <begin position="266"/>
        <end position="289"/>
    </location>
</feature>
<dbReference type="Gene3D" id="3.40.50.1110">
    <property type="entry name" value="SGNH hydrolase"/>
    <property type="match status" value="1"/>
</dbReference>
<dbReference type="Pfam" id="PF07691">
    <property type="entry name" value="PA14"/>
    <property type="match status" value="1"/>
</dbReference>
<feature type="compositionally biased region" description="Pro residues" evidence="3">
    <location>
        <begin position="531"/>
        <end position="551"/>
    </location>
</feature>
<dbReference type="PROSITE" id="PS00330">
    <property type="entry name" value="HEMOLYSIN_CALCIUM"/>
    <property type="match status" value="2"/>
</dbReference>
<dbReference type="PROSITE" id="PS51820">
    <property type="entry name" value="PA14"/>
    <property type="match status" value="1"/>
</dbReference>
<keyword evidence="2" id="KW-0964">Secreted</keyword>
<dbReference type="InterPro" id="IPR036514">
    <property type="entry name" value="SGNH_hydro_sf"/>
</dbReference>
<dbReference type="InterPro" id="IPR037524">
    <property type="entry name" value="PA14/GLEYA"/>
</dbReference>
<dbReference type="PANTHER" id="PTHR38340:SF1">
    <property type="entry name" value="S-LAYER PROTEIN"/>
    <property type="match status" value="1"/>
</dbReference>
<dbReference type="InterPro" id="IPR018511">
    <property type="entry name" value="Hemolysin-typ_Ca-bd_CS"/>
</dbReference>
<dbReference type="Gene3D" id="2.60.120.380">
    <property type="match status" value="1"/>
</dbReference>
<dbReference type="PANTHER" id="PTHR38340">
    <property type="entry name" value="S-LAYER PROTEIN"/>
    <property type="match status" value="1"/>
</dbReference>
<comment type="caution">
    <text evidence="5">The sequence shown here is derived from an EMBL/GenBank/DDBJ whole genome shotgun (WGS) entry which is preliminary data.</text>
</comment>
<organism evidence="5 6">
    <name type="scientific">Paracoccus gahaiensis</name>
    <dbReference type="NCBI Taxonomy" id="1706839"/>
    <lineage>
        <taxon>Bacteria</taxon>
        <taxon>Pseudomonadati</taxon>
        <taxon>Pseudomonadota</taxon>
        <taxon>Alphaproteobacteria</taxon>
        <taxon>Rhodobacterales</taxon>
        <taxon>Paracoccaceae</taxon>
        <taxon>Paracoccus</taxon>
    </lineage>
</organism>
<evidence type="ECO:0000256" key="3">
    <source>
        <dbReference type="SAM" id="MobiDB-lite"/>
    </source>
</evidence>
<dbReference type="Gene3D" id="2.150.10.10">
    <property type="entry name" value="Serralysin-like metalloprotease, C-terminal"/>
    <property type="match status" value="2"/>
</dbReference>
<protein>
    <recommendedName>
        <fullName evidence="4">PA14 domain-containing protein</fullName>
    </recommendedName>
</protein>
<evidence type="ECO:0000259" key="4">
    <source>
        <dbReference type="PROSITE" id="PS51820"/>
    </source>
</evidence>